<evidence type="ECO:0000256" key="5">
    <source>
        <dbReference type="ARBA" id="ARBA00022692"/>
    </source>
</evidence>
<evidence type="ECO:0000256" key="1">
    <source>
        <dbReference type="ARBA" id="ARBA00004442"/>
    </source>
</evidence>
<proteinExistence type="inferred from homology"/>
<keyword evidence="4" id="KW-1134">Transmembrane beta strand</keyword>
<sequence length="424" mass="45768">MVCLPFARCRLASGLAIALVWVVALPSYAGDEPVSLDQAIRLGVAQAPLLTARDADIEAAREEAVRAGRLPDPSLTFGVSNYPVTGPGAFRLDADTMTMRTLGVAQDIPSHASREAERDLADAQIVAATAERTVTAQNVREQIAEAWIELWAAQQKRDLLAALREQSGLAVRLTQARLRGGEGSATEALAARADAASLDNRLAGVEAELAAAQAGLQRWLGQPVTMLGDAPDFDRLPVAPTQLEQTIDRQAPMQAWQAREEVAQAALTQARAAKRPDWSVSASYGRRAPGLSDMVMLQVGVSLPLFTRNRQDRGVSAKQAQRDAVQAAHEDARRAQREAVARTVANWRGWGGQIARYRDTLLPLGRDRATTALAGYRGGGSLQPWLDARRDEIELRLTYADALATHARLWAALAYLLPDAEATP</sequence>
<evidence type="ECO:0000256" key="3">
    <source>
        <dbReference type="ARBA" id="ARBA00022448"/>
    </source>
</evidence>
<evidence type="ECO:0000313" key="9">
    <source>
        <dbReference type="Proteomes" id="UP000823790"/>
    </source>
</evidence>
<dbReference type="PANTHER" id="PTHR30026:SF20">
    <property type="entry name" value="OUTER MEMBRANE PROTEIN TOLC"/>
    <property type="match status" value="1"/>
</dbReference>
<comment type="subcellular location">
    <subcellularLocation>
        <location evidence="1">Cell outer membrane</location>
    </subcellularLocation>
</comment>
<evidence type="ECO:0000256" key="7">
    <source>
        <dbReference type="ARBA" id="ARBA00023237"/>
    </source>
</evidence>
<name>A0ABS4DQS0_9GAMM</name>
<accession>A0ABS4DQS0</accession>
<keyword evidence="5" id="KW-0812">Transmembrane</keyword>
<gene>
    <name evidence="8" type="ORF">J7I44_13925</name>
</gene>
<reference evidence="8 9" key="1">
    <citation type="submission" date="2021-04" db="EMBL/GenBank/DDBJ databases">
        <authorList>
            <person name="Huq M.A."/>
        </authorList>
    </citation>
    <scope>NUCLEOTIDE SEQUENCE [LARGE SCALE GENOMIC DNA]</scope>
    <source>
        <strain evidence="8 9">MAH-13</strain>
    </source>
</reference>
<evidence type="ECO:0000256" key="6">
    <source>
        <dbReference type="ARBA" id="ARBA00023136"/>
    </source>
</evidence>
<dbReference type="SUPFAM" id="SSF56954">
    <property type="entry name" value="Outer membrane efflux proteins (OEP)"/>
    <property type="match status" value="1"/>
</dbReference>
<dbReference type="Proteomes" id="UP000823790">
    <property type="component" value="Unassembled WGS sequence"/>
</dbReference>
<evidence type="ECO:0000256" key="4">
    <source>
        <dbReference type="ARBA" id="ARBA00022452"/>
    </source>
</evidence>
<evidence type="ECO:0000313" key="8">
    <source>
        <dbReference type="EMBL" id="MBP1475407.1"/>
    </source>
</evidence>
<keyword evidence="6" id="KW-0472">Membrane</keyword>
<keyword evidence="3" id="KW-0813">Transport</keyword>
<comment type="caution">
    <text evidence="8">The sequence shown here is derived from an EMBL/GenBank/DDBJ whole genome shotgun (WGS) entry which is preliminary data.</text>
</comment>
<dbReference type="Gene3D" id="1.20.1600.10">
    <property type="entry name" value="Outer membrane efflux proteins (OEP)"/>
    <property type="match status" value="1"/>
</dbReference>
<keyword evidence="7" id="KW-0998">Cell outer membrane</keyword>
<dbReference type="Pfam" id="PF02321">
    <property type="entry name" value="OEP"/>
    <property type="match status" value="2"/>
</dbReference>
<dbReference type="InterPro" id="IPR051906">
    <property type="entry name" value="TolC-like"/>
</dbReference>
<dbReference type="RefSeq" id="WP_209622050.1">
    <property type="nucleotide sequence ID" value="NZ_JAGJRS010000030.1"/>
</dbReference>
<organism evidence="8 9">
    <name type="scientific">Frateuria flava</name>
    <dbReference type="NCBI Taxonomy" id="2821489"/>
    <lineage>
        <taxon>Bacteria</taxon>
        <taxon>Pseudomonadati</taxon>
        <taxon>Pseudomonadota</taxon>
        <taxon>Gammaproteobacteria</taxon>
        <taxon>Lysobacterales</taxon>
        <taxon>Rhodanobacteraceae</taxon>
        <taxon>Frateuria</taxon>
    </lineage>
</organism>
<protein>
    <submittedName>
        <fullName evidence="8">TolC family protein</fullName>
    </submittedName>
</protein>
<comment type="similarity">
    <text evidence="2">Belongs to the outer membrane factor (OMF) (TC 1.B.17) family.</text>
</comment>
<dbReference type="InterPro" id="IPR003423">
    <property type="entry name" value="OMP_efflux"/>
</dbReference>
<dbReference type="PANTHER" id="PTHR30026">
    <property type="entry name" value="OUTER MEMBRANE PROTEIN TOLC"/>
    <property type="match status" value="1"/>
</dbReference>
<evidence type="ECO:0000256" key="2">
    <source>
        <dbReference type="ARBA" id="ARBA00007613"/>
    </source>
</evidence>
<keyword evidence="9" id="KW-1185">Reference proteome</keyword>
<dbReference type="EMBL" id="JAGJRS010000030">
    <property type="protein sequence ID" value="MBP1475407.1"/>
    <property type="molecule type" value="Genomic_DNA"/>
</dbReference>